<dbReference type="AlphaFoldDB" id="A0A1L1PP82"/>
<dbReference type="SUPFAM" id="SSF56935">
    <property type="entry name" value="Porins"/>
    <property type="match status" value="1"/>
</dbReference>
<name>A0A1L1PP82_HYDIT</name>
<dbReference type="Proteomes" id="UP000028878">
    <property type="component" value="Unassembled WGS sequence"/>
</dbReference>
<keyword evidence="4" id="KW-1185">Reference proteome</keyword>
<feature type="signal peptide" evidence="2">
    <location>
        <begin position="1"/>
        <end position="25"/>
    </location>
</feature>
<feature type="chain" id="PRO_5009681578" description="Outer membrane receptor for ferric coprogen and ferric-rhodotorulic acid" evidence="2">
    <location>
        <begin position="26"/>
        <end position="518"/>
    </location>
</feature>
<gene>
    <name evidence="3" type="ORF">BN948_02284</name>
</gene>
<protein>
    <recommendedName>
        <fullName evidence="5">Outer membrane receptor for ferric coprogen and ferric-rhodotorulic acid</fullName>
    </recommendedName>
</protein>
<evidence type="ECO:0000256" key="2">
    <source>
        <dbReference type="SAM" id="SignalP"/>
    </source>
</evidence>
<dbReference type="EMBL" id="CCAE010000015">
    <property type="protein sequence ID" value="CDN87856.1"/>
    <property type="molecule type" value="Genomic_DNA"/>
</dbReference>
<reference evidence="4" key="1">
    <citation type="submission" date="2014-11" db="EMBL/GenBank/DDBJ databases">
        <title>Draft genome sequence of Hydrogenophaga intermedia S1.</title>
        <authorList>
            <person name="Gan H.M."/>
            <person name="Chew T.H."/>
            <person name="Stolz A."/>
        </authorList>
    </citation>
    <scope>NUCLEOTIDE SEQUENCE [LARGE SCALE GENOMIC DNA]</scope>
    <source>
        <strain evidence="4">S1</strain>
    </source>
</reference>
<keyword evidence="1" id="KW-0175">Coiled coil</keyword>
<dbReference type="InterPro" id="IPR032638">
    <property type="entry name" value="Porin_5"/>
</dbReference>
<feature type="coiled-coil region" evidence="1">
    <location>
        <begin position="55"/>
        <end position="82"/>
    </location>
</feature>
<sequence precursor="true">MTPTFAFVLRATALAAALATGTAQAQTSERESLEVLRQTTLQLIEALVQQGVLPADKAQALIAQAEARARAAVAEQKKTEQNTVRIQYVPESVRQQIANEVREEVVAQAKAERWGDVNAVPEWVDRFRFDGEIRVGYQRDMFDEANASELFFLAGGQNISNTLIDRNRERLRARLGLTARVTQDITAALRLTTGSSDDPVSTNQTLGSYGSKYNFALDRAYLRARSPDFMPWVTTTAGRIPNPFFSTDLVWDDDLNFDGVALQFDDPAANARVWRPFGVVGWFPLQNLERSSLSEARSKSLLAAQAGVEWVPSNDLRAKLGVALYDYRNISGVRNSFDSNTQDATQPAFRQKGNSLFNLSNPTNFGGPFGLAADYRLLNLTAAVDYNLFNPVHLIVSADYVRNMGFDQARVLARSGLNLEKEDTGYMVRVAVGMPTMLLKGDWQLSLAYRYLEADAVLDAFTDSDFHLGGTNSKGFVVGGQYGLSRNTWLSARWLSSREITGLPLSINTFQVNFHARF</sequence>
<evidence type="ECO:0000313" key="4">
    <source>
        <dbReference type="Proteomes" id="UP000028878"/>
    </source>
</evidence>
<evidence type="ECO:0000313" key="3">
    <source>
        <dbReference type="EMBL" id="CDN87856.1"/>
    </source>
</evidence>
<organism evidence="3 4">
    <name type="scientific">Hydrogenophaga intermedia</name>
    <dbReference type="NCBI Taxonomy" id="65786"/>
    <lineage>
        <taxon>Bacteria</taxon>
        <taxon>Pseudomonadati</taxon>
        <taxon>Pseudomonadota</taxon>
        <taxon>Betaproteobacteria</taxon>
        <taxon>Burkholderiales</taxon>
        <taxon>Comamonadaceae</taxon>
        <taxon>Hydrogenophaga</taxon>
    </lineage>
</organism>
<proteinExistence type="predicted"/>
<evidence type="ECO:0008006" key="5">
    <source>
        <dbReference type="Google" id="ProtNLM"/>
    </source>
</evidence>
<evidence type="ECO:0000256" key="1">
    <source>
        <dbReference type="SAM" id="Coils"/>
    </source>
</evidence>
<accession>A0A1L1PP82</accession>
<dbReference type="RefSeq" id="WP_009518418.1">
    <property type="nucleotide sequence ID" value="NZ_CCAE010000015.1"/>
</dbReference>
<dbReference type="Pfam" id="PF16930">
    <property type="entry name" value="Porin_5"/>
    <property type="match status" value="1"/>
</dbReference>
<keyword evidence="2" id="KW-0732">Signal</keyword>